<dbReference type="EMBL" id="JAAAWP010000002">
    <property type="protein sequence ID" value="NDW20733.1"/>
    <property type="molecule type" value="Genomic_DNA"/>
</dbReference>
<dbReference type="AlphaFoldDB" id="A0A6L9MS10"/>
<gene>
    <name evidence="1" type="ORF">GTW09_04265</name>
</gene>
<keyword evidence="2" id="KW-1185">Reference proteome</keyword>
<proteinExistence type="predicted"/>
<evidence type="ECO:0000313" key="1">
    <source>
        <dbReference type="EMBL" id="NDW20733.1"/>
    </source>
</evidence>
<organism evidence="1 2">
    <name type="scientific">Alteromonas hispanica</name>
    <dbReference type="NCBI Taxonomy" id="315421"/>
    <lineage>
        <taxon>Bacteria</taxon>
        <taxon>Pseudomonadati</taxon>
        <taxon>Pseudomonadota</taxon>
        <taxon>Gammaproteobacteria</taxon>
        <taxon>Alteromonadales</taxon>
        <taxon>Alteromonadaceae</taxon>
        <taxon>Alteromonas/Salinimonas group</taxon>
        <taxon>Alteromonas</taxon>
    </lineage>
</organism>
<accession>A0A6L9MS10</accession>
<sequence>MKLDDDIHNYYEHLVLERIAKLGLDKSKSADYLADLCCLALNQVPPRYIRFEVDMAFYLPQSERKQMEMNVEYAISKALRFLNDAEHDAERSESQKEEQAD</sequence>
<dbReference type="RefSeq" id="WP_071979610.1">
    <property type="nucleotide sequence ID" value="NZ_JAAAWP010000002.1"/>
</dbReference>
<dbReference type="Pfam" id="PF10719">
    <property type="entry name" value="ComFB"/>
    <property type="match status" value="1"/>
</dbReference>
<evidence type="ECO:0000313" key="2">
    <source>
        <dbReference type="Proteomes" id="UP000478837"/>
    </source>
</evidence>
<protein>
    <submittedName>
        <fullName evidence="1">Competence protein ComFB</fullName>
    </submittedName>
</protein>
<name>A0A6L9MS10_9ALTE</name>
<dbReference type="InterPro" id="IPR019657">
    <property type="entry name" value="ComFB"/>
</dbReference>
<reference evidence="1 2" key="1">
    <citation type="submission" date="2020-01" db="EMBL/GenBank/DDBJ databases">
        <title>Genomes of bacteria type strains.</title>
        <authorList>
            <person name="Chen J."/>
            <person name="Zhu S."/>
            <person name="Yang J."/>
        </authorList>
    </citation>
    <scope>NUCLEOTIDE SEQUENCE [LARGE SCALE GENOMIC DNA]</scope>
    <source>
        <strain evidence="1 2">LMG 22958</strain>
    </source>
</reference>
<comment type="caution">
    <text evidence="1">The sequence shown here is derived from an EMBL/GenBank/DDBJ whole genome shotgun (WGS) entry which is preliminary data.</text>
</comment>
<dbReference type="Proteomes" id="UP000478837">
    <property type="component" value="Unassembled WGS sequence"/>
</dbReference>